<evidence type="ECO:0000313" key="2">
    <source>
        <dbReference type="Proteomes" id="UP000242818"/>
    </source>
</evidence>
<reference evidence="1 2" key="1">
    <citation type="submission" date="2016-08" db="EMBL/GenBank/DDBJ databases">
        <authorList>
            <person name="Seilhamer J.J."/>
        </authorList>
    </citation>
    <scope>NUCLEOTIDE SEQUENCE [LARGE SCALE GENOMIC DNA]</scope>
    <source>
        <strain evidence="1 2">A37T2</strain>
    </source>
</reference>
<dbReference type="AlphaFoldDB" id="A0A1C4CTR0"/>
<gene>
    <name evidence="1" type="ORF">GA0116948_104293</name>
</gene>
<accession>A0A1C4CTR0</accession>
<name>A0A1C4CTR0_9BACT</name>
<proteinExistence type="predicted"/>
<keyword evidence="2" id="KW-1185">Reference proteome</keyword>
<protein>
    <submittedName>
        <fullName evidence="1">Uncharacterized protein</fullName>
    </submittedName>
</protein>
<evidence type="ECO:0000313" key="1">
    <source>
        <dbReference type="EMBL" id="SCC22443.1"/>
    </source>
</evidence>
<sequence>MFSCFCFFADLFKVAIPDFGAIVEVPVAHTVVFKGGVYFEVQAAEAALLGQGESAMLYDKFSERIYTTSPAFFLVGQAMVVFHYFPQLAVSAPNE</sequence>
<dbReference type="EMBL" id="FMAR01000004">
    <property type="protein sequence ID" value="SCC22443.1"/>
    <property type="molecule type" value="Genomic_DNA"/>
</dbReference>
<organism evidence="1 2">
    <name type="scientific">Chitinophaga costaii</name>
    <dbReference type="NCBI Taxonomy" id="1335309"/>
    <lineage>
        <taxon>Bacteria</taxon>
        <taxon>Pseudomonadati</taxon>
        <taxon>Bacteroidota</taxon>
        <taxon>Chitinophagia</taxon>
        <taxon>Chitinophagales</taxon>
        <taxon>Chitinophagaceae</taxon>
        <taxon>Chitinophaga</taxon>
    </lineage>
</organism>
<dbReference type="Proteomes" id="UP000242818">
    <property type="component" value="Unassembled WGS sequence"/>
</dbReference>